<evidence type="ECO:0000313" key="2">
    <source>
        <dbReference type="Proteomes" id="UP000587415"/>
    </source>
</evidence>
<protein>
    <recommendedName>
        <fullName evidence="3">TonB C-terminal domain-containing protein</fullName>
    </recommendedName>
</protein>
<gene>
    <name evidence="1" type="ORF">GGQ87_000005</name>
</gene>
<dbReference type="EMBL" id="JAATJM010000001">
    <property type="protein sequence ID" value="NJC39747.1"/>
    <property type="molecule type" value="Genomic_DNA"/>
</dbReference>
<comment type="caution">
    <text evidence="1">The sequence shown here is derived from an EMBL/GenBank/DDBJ whole genome shotgun (WGS) entry which is preliminary data.</text>
</comment>
<dbReference type="RefSeq" id="WP_168044697.1">
    <property type="nucleotide sequence ID" value="NZ_JAATJM010000001.1"/>
</dbReference>
<dbReference type="AlphaFoldDB" id="A0A7X5YGZ8"/>
<evidence type="ECO:0000313" key="1">
    <source>
        <dbReference type="EMBL" id="NJC39747.1"/>
    </source>
</evidence>
<name>A0A7X5YGZ8_9CAUL</name>
<sequence length="323" mass="35100">MIEAMFAAAMTLAAAGGGQQVAPPVVERPFPSFEGRASVTIDFWCRYEAGGGRRCDAAARDGFDLPEDAGRWLETRTGPRPDLVGTGLRRRVALEFKPGEAQPTAVRDTDRHWEFWWPELTDPVWSIPLESLDPYLSYLPAPPERRTLMTGEIPLQCGVRADGYLDLCIFERPIEEEMETVIANRARAVAANVRLEPAAADGSASAGRFVRLNIVFDGGATLGAEPASENPVTLSQPDPEMMSRLYPPGALEAGVEATVTLECIAQAATGPLENCTVIGEDPGGRGFGPPSVAIAETLVTSPFTIEGRPYRQLVRQRIVWRLH</sequence>
<keyword evidence="2" id="KW-1185">Reference proteome</keyword>
<organism evidence="1 2">
    <name type="scientific">Brevundimonas alba</name>
    <dbReference type="NCBI Taxonomy" id="74314"/>
    <lineage>
        <taxon>Bacteria</taxon>
        <taxon>Pseudomonadati</taxon>
        <taxon>Pseudomonadota</taxon>
        <taxon>Alphaproteobacteria</taxon>
        <taxon>Caulobacterales</taxon>
        <taxon>Caulobacteraceae</taxon>
        <taxon>Brevundimonas</taxon>
    </lineage>
</organism>
<evidence type="ECO:0008006" key="3">
    <source>
        <dbReference type="Google" id="ProtNLM"/>
    </source>
</evidence>
<dbReference type="Proteomes" id="UP000587415">
    <property type="component" value="Unassembled WGS sequence"/>
</dbReference>
<reference evidence="1 2" key="1">
    <citation type="submission" date="2020-03" db="EMBL/GenBank/DDBJ databases">
        <title>Genomic Encyclopedia of Type Strains, Phase IV (KMG-IV): sequencing the most valuable type-strain genomes for metagenomic binning, comparative biology and taxonomic classification.</title>
        <authorList>
            <person name="Goeker M."/>
        </authorList>
    </citation>
    <scope>NUCLEOTIDE SEQUENCE [LARGE SCALE GENOMIC DNA]</scope>
    <source>
        <strain evidence="1 2">DSM 4736</strain>
    </source>
</reference>
<accession>A0A7X5YGZ8</accession>
<proteinExistence type="predicted"/>